<dbReference type="PIRSF" id="PIRSF019307">
    <property type="entry name" value="UCP019307"/>
    <property type="match status" value="1"/>
</dbReference>
<proteinExistence type="predicted"/>
<gene>
    <name evidence="2" type="ORF">GGR43_001438</name>
</gene>
<evidence type="ECO:0000313" key="3">
    <source>
        <dbReference type="Proteomes" id="UP000571950"/>
    </source>
</evidence>
<dbReference type="SUPFAM" id="SSF51182">
    <property type="entry name" value="RmlC-like cupins"/>
    <property type="match status" value="1"/>
</dbReference>
<dbReference type="EMBL" id="JACIDT010000004">
    <property type="protein sequence ID" value="MBB3925723.1"/>
    <property type="molecule type" value="Genomic_DNA"/>
</dbReference>
<dbReference type="CDD" id="cd02219">
    <property type="entry name" value="cupin_YjlB-like"/>
    <property type="match status" value="1"/>
</dbReference>
<name>A0A7W6FPB1_9SPHN</name>
<accession>A0A7W6FPB1</accession>
<feature type="region of interest" description="Disordered" evidence="1">
    <location>
        <begin position="143"/>
        <end position="166"/>
    </location>
</feature>
<dbReference type="PANTHER" id="PTHR36448:SF2">
    <property type="entry name" value="CUPIN TYPE-1 DOMAIN-CONTAINING PROTEIN"/>
    <property type="match status" value="1"/>
</dbReference>
<dbReference type="AlphaFoldDB" id="A0A7W6FPB1"/>
<protein>
    <submittedName>
        <fullName evidence="2">Uncharacterized protein YjlB</fullName>
    </submittedName>
</protein>
<organism evidence="2 3">
    <name type="scientific">Sphingobium jiangsuense</name>
    <dbReference type="NCBI Taxonomy" id="870476"/>
    <lineage>
        <taxon>Bacteria</taxon>
        <taxon>Pseudomonadati</taxon>
        <taxon>Pseudomonadota</taxon>
        <taxon>Alphaproteobacteria</taxon>
        <taxon>Sphingomonadales</taxon>
        <taxon>Sphingomonadaceae</taxon>
        <taxon>Sphingobium</taxon>
    </lineage>
</organism>
<dbReference type="InterPro" id="IPR014500">
    <property type="entry name" value="UCP019307_cupin"/>
</dbReference>
<dbReference type="InterPro" id="IPR014710">
    <property type="entry name" value="RmlC-like_jellyroll"/>
</dbReference>
<dbReference type="Proteomes" id="UP000571950">
    <property type="component" value="Unassembled WGS sequence"/>
</dbReference>
<dbReference type="RefSeq" id="WP_188071282.1">
    <property type="nucleotide sequence ID" value="NZ_BSPS01000020.1"/>
</dbReference>
<evidence type="ECO:0000256" key="1">
    <source>
        <dbReference type="SAM" id="MobiDB-lite"/>
    </source>
</evidence>
<comment type="caution">
    <text evidence="2">The sequence shown here is derived from an EMBL/GenBank/DDBJ whole genome shotgun (WGS) entry which is preliminary data.</text>
</comment>
<keyword evidence="3" id="KW-1185">Reference proteome</keyword>
<sequence length="166" mass="18737">METEQFILHEKGWMPNNERLPVLLYRGAVEAEGRKAAERFERLFADHGWPPQWRDTIYDYHHYHSTAHEALGVASGYGTLLLGGPGGREIEVRAGDALVLPVGTGHRRLDVSDDFLVVGAYPAGQDWDICREAPTDMVRRRMRDLPVPDEDPIAGKAGPLRDHWTK</sequence>
<dbReference type="InterPro" id="IPR011051">
    <property type="entry name" value="RmlC_Cupin_sf"/>
</dbReference>
<reference evidence="2 3" key="1">
    <citation type="submission" date="2020-08" db="EMBL/GenBank/DDBJ databases">
        <title>Genomic Encyclopedia of Type Strains, Phase IV (KMG-IV): sequencing the most valuable type-strain genomes for metagenomic binning, comparative biology and taxonomic classification.</title>
        <authorList>
            <person name="Goeker M."/>
        </authorList>
    </citation>
    <scope>NUCLEOTIDE SEQUENCE [LARGE SCALE GENOMIC DNA]</scope>
    <source>
        <strain evidence="2 3">DSM 26189</strain>
    </source>
</reference>
<dbReference type="Gene3D" id="2.60.120.10">
    <property type="entry name" value="Jelly Rolls"/>
    <property type="match status" value="1"/>
</dbReference>
<dbReference type="InterPro" id="IPR047121">
    <property type="entry name" value="YjiB-like"/>
</dbReference>
<evidence type="ECO:0000313" key="2">
    <source>
        <dbReference type="EMBL" id="MBB3925723.1"/>
    </source>
</evidence>
<dbReference type="PANTHER" id="PTHR36448">
    <property type="entry name" value="BLR7373 PROTEIN"/>
    <property type="match status" value="1"/>
</dbReference>